<dbReference type="Gene3D" id="2.30.110.10">
    <property type="entry name" value="Electron Transport, Fmn-binding Protein, Chain A"/>
    <property type="match status" value="1"/>
</dbReference>
<name>A0AAF0DFK6_9EURO</name>
<feature type="region of interest" description="Disordered" evidence="1">
    <location>
        <begin position="232"/>
        <end position="253"/>
    </location>
</feature>
<evidence type="ECO:0000259" key="2">
    <source>
        <dbReference type="Pfam" id="PF12766"/>
    </source>
</evidence>
<feature type="region of interest" description="Disordered" evidence="1">
    <location>
        <begin position="79"/>
        <end position="121"/>
    </location>
</feature>
<feature type="domain" description="Pyridoxamine 5'-phosphate oxidase Alr4036 family FMN-binding" evidence="2">
    <location>
        <begin position="13"/>
        <end position="183"/>
    </location>
</feature>
<evidence type="ECO:0000313" key="4">
    <source>
        <dbReference type="Proteomes" id="UP001219355"/>
    </source>
</evidence>
<keyword evidence="3" id="KW-0560">Oxidoreductase</keyword>
<dbReference type="PANTHER" id="PTHR28243:SF1">
    <property type="entry name" value="PYRIDOXAMINE 5'-PHOSPHATE OXIDASE ALR4036 FAMILY FMN-BINDING DOMAIN-CONTAINING PROTEIN"/>
    <property type="match status" value="1"/>
</dbReference>
<dbReference type="EMBL" id="CP120628">
    <property type="protein sequence ID" value="WEW57721.1"/>
    <property type="molecule type" value="Genomic_DNA"/>
</dbReference>
<proteinExistence type="predicted"/>
<dbReference type="GO" id="GO:0010181">
    <property type="term" value="F:FMN binding"/>
    <property type="evidence" value="ECO:0007669"/>
    <property type="project" value="InterPro"/>
</dbReference>
<protein>
    <submittedName>
        <fullName evidence="3">Pyridoxal 5'-phosphate synthase</fullName>
        <ecNumber evidence="3">1.4.3.5</ecNumber>
    </submittedName>
</protein>
<organism evidence="3 4">
    <name type="scientific">Emydomyces testavorans</name>
    <dbReference type="NCBI Taxonomy" id="2070801"/>
    <lineage>
        <taxon>Eukaryota</taxon>
        <taxon>Fungi</taxon>
        <taxon>Dikarya</taxon>
        <taxon>Ascomycota</taxon>
        <taxon>Pezizomycotina</taxon>
        <taxon>Eurotiomycetes</taxon>
        <taxon>Eurotiomycetidae</taxon>
        <taxon>Onygenales</taxon>
        <taxon>Nannizziopsiaceae</taxon>
        <taxon>Emydomyces</taxon>
    </lineage>
</organism>
<dbReference type="Proteomes" id="UP001219355">
    <property type="component" value="Chromosome 2"/>
</dbReference>
<dbReference type="EC" id="1.4.3.5" evidence="3"/>
<dbReference type="Pfam" id="PF12766">
    <property type="entry name" value="Pyridox_oxase_2"/>
    <property type="match status" value="1"/>
</dbReference>
<sequence>MVLKNKSTPPPRAPWRSLFREHISRVSPTEFSFSTVHRDPITGKTCPRVRTCIFRNFWAEMTVSRSAMADLNEYFVPSEPTKSSLKTETDCSYAPESTEEEHDHDGGERSDDMRVKRFGGGPEKPVNEAVFESDLFTFTTDVRMAKVGDLVDPSGAPGGDVEALFWLKHFSTQWRVKGKAFVIGGDPGDKAEKKAREEIQKGMRQNPGYSRKEVQNWSWEKEITAQFANLSPLTRGSFKNPPPGSSKSASGADPTLRLGQKVYDLFDPVARSNFRVVVIRPEEVEIVDLTEPEAAMRTRWSLVPRGDGHGTEWKEEELWP</sequence>
<dbReference type="InterPro" id="IPR012349">
    <property type="entry name" value="Split_barrel_FMN-bd"/>
</dbReference>
<evidence type="ECO:0000313" key="3">
    <source>
        <dbReference type="EMBL" id="WEW57721.1"/>
    </source>
</evidence>
<dbReference type="InterPro" id="IPR024624">
    <property type="entry name" value="Pyridox_Oxase_Alr4036_FMN-bd"/>
</dbReference>
<dbReference type="SUPFAM" id="SSF50475">
    <property type="entry name" value="FMN-binding split barrel"/>
    <property type="match status" value="1"/>
</dbReference>
<reference evidence="3" key="1">
    <citation type="submission" date="2023-03" db="EMBL/GenBank/DDBJ databases">
        <title>Emydomyces testavorans Genome Sequence.</title>
        <authorList>
            <person name="Hoyer L."/>
        </authorList>
    </citation>
    <scope>NUCLEOTIDE SEQUENCE</scope>
    <source>
        <strain evidence="3">16-2883</strain>
    </source>
</reference>
<gene>
    <name evidence="3" type="ORF">PRK78_003188</name>
</gene>
<feature type="compositionally biased region" description="Basic and acidic residues" evidence="1">
    <location>
        <begin position="101"/>
        <end position="115"/>
    </location>
</feature>
<accession>A0AAF0DFK6</accession>
<dbReference type="PANTHER" id="PTHR28243">
    <property type="entry name" value="AGL049CP"/>
    <property type="match status" value="1"/>
</dbReference>
<dbReference type="GO" id="GO:0004733">
    <property type="term" value="F:pyridoxamine phosphate oxidase activity"/>
    <property type="evidence" value="ECO:0007669"/>
    <property type="project" value="UniProtKB-EC"/>
</dbReference>
<keyword evidence="4" id="KW-1185">Reference proteome</keyword>
<dbReference type="AlphaFoldDB" id="A0AAF0DFK6"/>
<evidence type="ECO:0000256" key="1">
    <source>
        <dbReference type="SAM" id="MobiDB-lite"/>
    </source>
</evidence>